<reference evidence="3 4" key="1">
    <citation type="submission" date="2019-02" db="EMBL/GenBank/DDBJ databases">
        <title>Deep-cultivation of Planctomycetes and their phenomic and genomic characterization uncovers novel biology.</title>
        <authorList>
            <person name="Wiegand S."/>
            <person name="Jogler M."/>
            <person name="Boedeker C."/>
            <person name="Pinto D."/>
            <person name="Vollmers J."/>
            <person name="Rivas-Marin E."/>
            <person name="Kohn T."/>
            <person name="Peeters S.H."/>
            <person name="Heuer A."/>
            <person name="Rast P."/>
            <person name="Oberbeckmann S."/>
            <person name="Bunk B."/>
            <person name="Jeske O."/>
            <person name="Meyerdierks A."/>
            <person name="Storesund J.E."/>
            <person name="Kallscheuer N."/>
            <person name="Luecker S."/>
            <person name="Lage O.M."/>
            <person name="Pohl T."/>
            <person name="Merkel B.J."/>
            <person name="Hornburger P."/>
            <person name="Mueller R.-W."/>
            <person name="Bruemmer F."/>
            <person name="Labrenz M."/>
            <person name="Spormann A.M."/>
            <person name="Op den Camp H."/>
            <person name="Overmann J."/>
            <person name="Amann R."/>
            <person name="Jetten M.S.M."/>
            <person name="Mascher T."/>
            <person name="Medema M.H."/>
            <person name="Devos D.P."/>
            <person name="Kaster A.-K."/>
            <person name="Ovreas L."/>
            <person name="Rohde M."/>
            <person name="Galperin M.Y."/>
            <person name="Jogler C."/>
        </authorList>
    </citation>
    <scope>NUCLEOTIDE SEQUENCE [LARGE SCALE GENOMIC DNA]</scope>
    <source>
        <strain evidence="3 4">Poly30</strain>
    </source>
</reference>
<dbReference type="InterPro" id="IPR047202">
    <property type="entry name" value="Lipocalin_Blc-like_dom"/>
</dbReference>
<dbReference type="GO" id="GO:0006950">
    <property type="term" value="P:response to stress"/>
    <property type="evidence" value="ECO:0007669"/>
    <property type="project" value="UniProtKB-ARBA"/>
</dbReference>
<keyword evidence="4" id="KW-1185">Reference proteome</keyword>
<gene>
    <name evidence="3" type="primary">blc_1</name>
    <name evidence="3" type="ORF">Poly30_36050</name>
</gene>
<proteinExistence type="predicted"/>
<dbReference type="SUPFAM" id="SSF50814">
    <property type="entry name" value="Lipocalins"/>
    <property type="match status" value="1"/>
</dbReference>
<sequence>MNPHAAPVRFTGMRQSAILTALSGSFLATMSLLGTGCAPLKPLATVPHVDVDRFMGDWYVQGHVPTGSEDDAYNAVESYARDGDSNKILTTYVFREGAFDADFETMEPTGFVENEETGATWGMRFIWPFRAEYLIAYLDDAYTETIVARRKRDYAWIMTREAQISDERFDELVGRLTGMGYDPMKVRRVPQRWPDAEHPVSKAGGDMARWTREQE</sequence>
<dbReference type="AlphaFoldDB" id="A0A518EVE5"/>
<feature type="domain" description="Lipocalin/cytosolic fatty-acid binding" evidence="2">
    <location>
        <begin position="49"/>
        <end position="191"/>
    </location>
</feature>
<dbReference type="Pfam" id="PF08212">
    <property type="entry name" value="Lipocalin_2"/>
    <property type="match status" value="1"/>
</dbReference>
<dbReference type="CDD" id="cd19438">
    <property type="entry name" value="lipocalin_Blc-like"/>
    <property type="match status" value="1"/>
</dbReference>
<protein>
    <submittedName>
        <fullName evidence="3">Outer membrane lipoprotein Blc</fullName>
    </submittedName>
</protein>
<accession>A0A518EVE5</accession>
<feature type="region of interest" description="Disordered" evidence="1">
    <location>
        <begin position="195"/>
        <end position="215"/>
    </location>
</feature>
<name>A0A518EVE5_9BACT</name>
<evidence type="ECO:0000313" key="3">
    <source>
        <dbReference type="EMBL" id="QDV08069.1"/>
    </source>
</evidence>
<dbReference type="Gene3D" id="2.40.128.20">
    <property type="match status" value="1"/>
</dbReference>
<keyword evidence="3" id="KW-0449">Lipoprotein</keyword>
<dbReference type="PANTHER" id="PTHR10612:SF34">
    <property type="entry name" value="APOLIPOPROTEIN D"/>
    <property type="match status" value="1"/>
</dbReference>
<evidence type="ECO:0000256" key="1">
    <source>
        <dbReference type="SAM" id="MobiDB-lite"/>
    </source>
</evidence>
<evidence type="ECO:0000313" key="4">
    <source>
        <dbReference type="Proteomes" id="UP000320390"/>
    </source>
</evidence>
<dbReference type="InterPro" id="IPR012674">
    <property type="entry name" value="Calycin"/>
</dbReference>
<dbReference type="InterPro" id="IPR000566">
    <property type="entry name" value="Lipocln_cytosolic_FA-bd_dom"/>
</dbReference>
<dbReference type="Proteomes" id="UP000320390">
    <property type="component" value="Chromosome"/>
</dbReference>
<dbReference type="EMBL" id="CP036434">
    <property type="protein sequence ID" value="QDV08069.1"/>
    <property type="molecule type" value="Genomic_DNA"/>
</dbReference>
<evidence type="ECO:0000259" key="2">
    <source>
        <dbReference type="Pfam" id="PF08212"/>
    </source>
</evidence>
<dbReference type="PANTHER" id="PTHR10612">
    <property type="entry name" value="APOLIPOPROTEIN D"/>
    <property type="match status" value="1"/>
</dbReference>
<organism evidence="3 4">
    <name type="scientific">Saltatorellus ferox</name>
    <dbReference type="NCBI Taxonomy" id="2528018"/>
    <lineage>
        <taxon>Bacteria</taxon>
        <taxon>Pseudomonadati</taxon>
        <taxon>Planctomycetota</taxon>
        <taxon>Planctomycetia</taxon>
        <taxon>Planctomycetia incertae sedis</taxon>
        <taxon>Saltatorellus</taxon>
    </lineage>
</organism>